<dbReference type="Pfam" id="PF16182">
    <property type="entry name" value="AbLIM_anchor"/>
    <property type="match status" value="1"/>
</dbReference>
<dbReference type="FunFam" id="2.10.110.10:FF:000003">
    <property type="entry name" value="actin-binding LIM protein 1 isoform X1"/>
    <property type="match status" value="1"/>
</dbReference>
<feature type="region of interest" description="Disordered" evidence="5">
    <location>
        <begin position="310"/>
        <end position="354"/>
    </location>
</feature>
<reference evidence="7" key="1">
    <citation type="submission" date="2020-11" db="EMBL/GenBank/DDBJ databases">
        <title>Gallus gallus (Chicken) genome, bGalGal1, GRCg7b, maternal haplotype autosomes + Z &amp; W.</title>
        <authorList>
            <person name="Warren W."/>
            <person name="Formenti G."/>
            <person name="Fedrigo O."/>
            <person name="Haase B."/>
            <person name="Mountcastle J."/>
            <person name="Balacco J."/>
            <person name="Tracey A."/>
            <person name="Schneider V."/>
            <person name="Okimoto R."/>
            <person name="Cheng H."/>
            <person name="Hawken R."/>
            <person name="Howe K."/>
            <person name="Jarvis E.D."/>
        </authorList>
    </citation>
    <scope>NUCLEOTIDE SEQUENCE [LARGE SCALE GENOMIC DNA]</scope>
    <source>
        <strain evidence="7">Broiler</strain>
    </source>
</reference>
<feature type="domain" description="LIM zinc-binding" evidence="6">
    <location>
        <begin position="21"/>
        <end position="80"/>
    </location>
</feature>
<evidence type="ECO:0000256" key="1">
    <source>
        <dbReference type="ARBA" id="ARBA00022723"/>
    </source>
</evidence>
<feature type="domain" description="LIM zinc-binding" evidence="6">
    <location>
        <begin position="149"/>
        <end position="208"/>
    </location>
</feature>
<dbReference type="Proteomes" id="UP000000539">
    <property type="component" value="Chromosome 13"/>
</dbReference>
<dbReference type="PANTHER" id="PTHR24213">
    <property type="entry name" value="ACTIN-BINDING LIM PROTEIN"/>
    <property type="match status" value="1"/>
</dbReference>
<evidence type="ECO:0000256" key="4">
    <source>
        <dbReference type="PROSITE-ProRule" id="PRU00125"/>
    </source>
</evidence>
<feature type="compositionally biased region" description="Polar residues" evidence="5">
    <location>
        <begin position="340"/>
        <end position="354"/>
    </location>
</feature>
<dbReference type="SUPFAM" id="SSF57716">
    <property type="entry name" value="Glucocorticoid receptor-like (DNA-binding domain)"/>
    <property type="match status" value="6"/>
</dbReference>
<evidence type="ECO:0000256" key="5">
    <source>
        <dbReference type="SAM" id="MobiDB-lite"/>
    </source>
</evidence>
<evidence type="ECO:0000313" key="8">
    <source>
        <dbReference type="Proteomes" id="UP000000539"/>
    </source>
</evidence>
<evidence type="ECO:0000313" key="7">
    <source>
        <dbReference type="Ensembl" id="ENSGALP00010017100.1"/>
    </source>
</evidence>
<dbReference type="CDD" id="cd09327">
    <property type="entry name" value="LIM1_abLIM"/>
    <property type="match status" value="1"/>
</dbReference>
<dbReference type="FunFam" id="2.10.110.10:FF:000004">
    <property type="entry name" value="actin-binding LIM protein 1 isoform X1"/>
    <property type="match status" value="1"/>
</dbReference>
<dbReference type="SMART" id="SM00132">
    <property type="entry name" value="LIM"/>
    <property type="match status" value="4"/>
</dbReference>
<dbReference type="OrthoDB" id="1746725at2759"/>
<dbReference type="InterPro" id="IPR051618">
    <property type="entry name" value="Actin-binding_LIM"/>
</dbReference>
<dbReference type="PROSITE" id="PS50023">
    <property type="entry name" value="LIM_DOMAIN_2"/>
    <property type="match status" value="3"/>
</dbReference>
<organism evidence="7 8">
    <name type="scientific">Gallus gallus</name>
    <name type="common">Chicken</name>
    <dbReference type="NCBI Taxonomy" id="9031"/>
    <lineage>
        <taxon>Eukaryota</taxon>
        <taxon>Metazoa</taxon>
        <taxon>Chordata</taxon>
        <taxon>Craniata</taxon>
        <taxon>Vertebrata</taxon>
        <taxon>Euteleostomi</taxon>
        <taxon>Archelosauria</taxon>
        <taxon>Archosauria</taxon>
        <taxon>Dinosauria</taxon>
        <taxon>Saurischia</taxon>
        <taxon>Theropoda</taxon>
        <taxon>Coelurosauria</taxon>
        <taxon>Aves</taxon>
        <taxon>Neognathae</taxon>
        <taxon>Galloanserae</taxon>
        <taxon>Galliformes</taxon>
        <taxon>Phasianidae</taxon>
        <taxon>Phasianinae</taxon>
        <taxon>Gallus</taxon>
    </lineage>
</organism>
<evidence type="ECO:0000256" key="3">
    <source>
        <dbReference type="ARBA" id="ARBA00023038"/>
    </source>
</evidence>
<dbReference type="Pfam" id="PF00412">
    <property type="entry name" value="LIM"/>
    <property type="match status" value="4"/>
</dbReference>
<evidence type="ECO:0000256" key="2">
    <source>
        <dbReference type="ARBA" id="ARBA00022833"/>
    </source>
</evidence>
<feature type="region of interest" description="Disordered" evidence="5">
    <location>
        <begin position="434"/>
        <end position="454"/>
    </location>
</feature>
<dbReference type="FunFam" id="2.10.110.10:FF:000007">
    <property type="entry name" value="actin-binding LIM protein 1 isoform X1"/>
    <property type="match status" value="1"/>
</dbReference>
<dbReference type="InterPro" id="IPR001781">
    <property type="entry name" value="Znf_LIM"/>
</dbReference>
<dbReference type="Ensembl" id="ENSGALT00010029435.1">
    <property type="protein sequence ID" value="ENSGALP00010017100.1"/>
    <property type="gene ID" value="ENSGALG00010012297.1"/>
</dbReference>
<feature type="domain" description="LIM zinc-binding" evidence="6">
    <location>
        <begin position="81"/>
        <end position="140"/>
    </location>
</feature>
<dbReference type="CDD" id="cd09328">
    <property type="entry name" value="LIM2_abLIM"/>
    <property type="match status" value="1"/>
</dbReference>
<sequence>MSTSIPYQQNPYTAGSGSTVIQCYRCGDTCKGEVVRVQSNHFHIRCFTCQVCGCDLAQSGFFFKNQEYICTHDYQQLYGTRCDSCGDFITGEVISALGRTYHPKCFVCSTCRKPFPIGDKVTFSGKDCVCQNCSHSLISTKPIKIHGPSHCAGCKEEIKQGQSLLALEKQWHVSCFKCQTCGIILTGEYISKDGVPYCESDYHAQFGIKCETCDRYISGRVLEAGGKHYHPTCARCVRCHQMFTEGEEMYLTGSEVWHPICKQAARAEKKLKHRRTSETSISPPGSSIGSPNRVICDIYESFDIRQRRASSPGYIDSPTYSRQGMSPTIPRSPHHFYRSGTESGRSSPYYSQLDVRSSTPTSYQAPKHFHIPAAGESNIYRKPPIYKRHVAVDNISAATKSKTSEDIAQSSKYSPAYSPDPYYHSESEYWSFQGSPKAPRARRFSSGGEEDGYERGMHKIQSGIGRLILREEMKARSNSYADPWTPPRSSASSREALHTAGYEGSLNGSPRMHYLADSDPLISKSASLPAYRRNGLHRPPSAELFHYDSTNAVNWGMRGEAVGLGSRQGGGSAGAVGLPPCCRQLQKWDLDQRDKGRDGGVPAALEGAAGGEGAAAHVCFLFVSPTEYKVRWL</sequence>
<name>A0A8V0YDT9_CHICK</name>
<dbReference type="PANTHER" id="PTHR24213:SF0">
    <property type="entry name" value="ACTIN-BINDING LIM PROTEIN 3"/>
    <property type="match status" value="1"/>
</dbReference>
<dbReference type="CDD" id="cd09329">
    <property type="entry name" value="LIM3_abLIM"/>
    <property type="match status" value="1"/>
</dbReference>
<keyword evidence="2 4" id="KW-0862">Zinc</keyword>
<reference evidence="7" key="2">
    <citation type="submission" date="2025-08" db="UniProtKB">
        <authorList>
            <consortium name="Ensembl"/>
        </authorList>
    </citation>
    <scope>IDENTIFICATION</scope>
    <source>
        <strain evidence="7">broiler</strain>
    </source>
</reference>
<accession>A0A8V0YDT9</accession>
<keyword evidence="8" id="KW-1185">Reference proteome</keyword>
<dbReference type="AlphaFoldDB" id="A0A8V0YDT9"/>
<reference evidence="7" key="3">
    <citation type="submission" date="2025-09" db="UniProtKB">
        <authorList>
            <consortium name="Ensembl"/>
        </authorList>
    </citation>
    <scope>IDENTIFICATION</scope>
    <source>
        <strain evidence="7">broiler</strain>
    </source>
</reference>
<keyword evidence="1 4" id="KW-0479">Metal-binding</keyword>
<keyword evidence="3 4" id="KW-0440">LIM domain</keyword>
<proteinExistence type="predicted"/>
<evidence type="ECO:0000259" key="6">
    <source>
        <dbReference type="PROSITE" id="PS50023"/>
    </source>
</evidence>
<dbReference type="CDD" id="cd09330">
    <property type="entry name" value="LIM4_abLIM"/>
    <property type="match status" value="1"/>
</dbReference>
<dbReference type="GeneTree" id="ENSGT00950000182850"/>
<protein>
    <submittedName>
        <fullName evidence="7">Actin binding LIM protein family member 3</fullName>
    </submittedName>
</protein>
<dbReference type="FunFam" id="2.10.110.10:FF:000024">
    <property type="entry name" value="actin-binding LIM protein 1 isoform X1"/>
    <property type="match status" value="1"/>
</dbReference>
<dbReference type="PROSITE" id="PS00478">
    <property type="entry name" value="LIM_DOMAIN_1"/>
    <property type="match status" value="3"/>
</dbReference>
<dbReference type="InterPro" id="IPR032402">
    <property type="entry name" value="AbLIM_anchor"/>
</dbReference>
<gene>
    <name evidence="7" type="primary">ABLIM3</name>
</gene>
<dbReference type="GO" id="GO:0046872">
    <property type="term" value="F:metal ion binding"/>
    <property type="evidence" value="ECO:0007669"/>
    <property type="project" value="UniProtKB-KW"/>
</dbReference>
<dbReference type="Gene3D" id="2.10.110.10">
    <property type="entry name" value="Cysteine Rich Protein"/>
    <property type="match status" value="4"/>
</dbReference>